<keyword evidence="3" id="KW-0539">Nucleus</keyword>
<evidence type="ECO:0000259" key="4">
    <source>
        <dbReference type="PROSITE" id="PS00388"/>
    </source>
</evidence>
<dbReference type="GeneID" id="22914134"/>
<dbReference type="GO" id="GO:0005737">
    <property type="term" value="C:cytoplasm"/>
    <property type="evidence" value="ECO:0007669"/>
    <property type="project" value="UniProtKB-SubCell"/>
</dbReference>
<dbReference type="GO" id="GO:0005634">
    <property type="term" value="C:nucleus"/>
    <property type="evidence" value="ECO:0007669"/>
    <property type="project" value="UniProtKB-SubCell"/>
</dbReference>
<dbReference type="eggNOG" id="KOG0863">
    <property type="taxonomic scope" value="Eukaryota"/>
</dbReference>
<comment type="subunit">
    <text evidence="3">The 26S proteasome consists of a 20S proteasome core and two 19S regulatory subunits.</text>
</comment>
<dbReference type="GO" id="GO:0016787">
    <property type="term" value="F:hydrolase activity"/>
    <property type="evidence" value="ECO:0007669"/>
    <property type="project" value="UniProtKB-KW"/>
</dbReference>
<dbReference type="AlphaFoldDB" id="A0A023B2R6"/>
<keyword evidence="3" id="KW-0963">Cytoplasm</keyword>
<dbReference type="GO" id="GO:0019773">
    <property type="term" value="C:proteasome core complex, alpha-subunit complex"/>
    <property type="evidence" value="ECO:0007669"/>
    <property type="project" value="UniProtKB-UniRule"/>
</dbReference>
<accession>A0A023B2R6</accession>
<dbReference type="Pfam" id="PF10584">
    <property type="entry name" value="Proteasome_A_N"/>
    <property type="match status" value="1"/>
</dbReference>
<dbReference type="PROSITE" id="PS00388">
    <property type="entry name" value="PROTEASOME_ALPHA_1"/>
    <property type="match status" value="1"/>
</dbReference>
<evidence type="ECO:0000256" key="2">
    <source>
        <dbReference type="PROSITE-ProRule" id="PRU00808"/>
    </source>
</evidence>
<comment type="subcellular location">
    <subcellularLocation>
        <location evidence="3">Cytoplasm</location>
    </subcellularLocation>
    <subcellularLocation>
        <location evidence="3">Nucleus</location>
    </subcellularLocation>
</comment>
<dbReference type="PROSITE" id="PS51475">
    <property type="entry name" value="PROTEASOME_ALPHA_2"/>
    <property type="match status" value="1"/>
</dbReference>
<organism evidence="5 6">
    <name type="scientific">Gregarina niphandrodes</name>
    <name type="common">Septate eugregarine</name>
    <dbReference type="NCBI Taxonomy" id="110365"/>
    <lineage>
        <taxon>Eukaryota</taxon>
        <taxon>Sar</taxon>
        <taxon>Alveolata</taxon>
        <taxon>Apicomplexa</taxon>
        <taxon>Conoidasida</taxon>
        <taxon>Gregarinasina</taxon>
        <taxon>Eugregarinorida</taxon>
        <taxon>Gregarinidae</taxon>
        <taxon>Gregarina</taxon>
    </lineage>
</organism>
<dbReference type="InterPro" id="IPR000426">
    <property type="entry name" value="Proteasome_asu_N"/>
</dbReference>
<dbReference type="Gene3D" id="3.60.20.10">
    <property type="entry name" value="Glutamine Phosphoribosylpyrophosphate, subunit 1, domain 1"/>
    <property type="match status" value="1"/>
</dbReference>
<dbReference type="OMA" id="NTQVYGK"/>
<dbReference type="PANTHER" id="PTHR11599">
    <property type="entry name" value="PROTEASOME SUBUNIT ALPHA/BETA"/>
    <property type="match status" value="1"/>
</dbReference>
<dbReference type="FunFam" id="3.60.20.10:FF:000063">
    <property type="entry name" value="Proteasome subunit alpha type"/>
    <property type="match status" value="1"/>
</dbReference>
<dbReference type="InterPro" id="IPR023332">
    <property type="entry name" value="Proteasome_alpha-type"/>
</dbReference>
<sequence length="240" mass="26351">MNRNIYDTDCVTWSPQGRIFQIEYANEATKQGTCCVAIKSNSHAVLVALRRSISKLASHNSKIFKVDDHVGATFSGITADANLIVDQMRLDCMNHKYVYESNAPVGRLLEKIGTTSQKNTMSYGKRPYGVSLLIAGVDKKGVHVFETHPTGDYDEYVAHAFGARCQSARTYLEQHASEFPEAAETELVAHALRALASTVTSDTGDLTKDSVHVALVGLDKEFESNNNTPRPPLTPPLRGH</sequence>
<keyword evidence="5" id="KW-0378">Hydrolase</keyword>
<keyword evidence="6" id="KW-1185">Reference proteome</keyword>
<dbReference type="InterPro" id="IPR001353">
    <property type="entry name" value="Proteasome_sua/b"/>
</dbReference>
<gene>
    <name evidence="5" type="ORF">GNI_116260</name>
</gene>
<dbReference type="InterPro" id="IPR050115">
    <property type="entry name" value="Proteasome_alpha"/>
</dbReference>
<dbReference type="RefSeq" id="XP_011131713.1">
    <property type="nucleotide sequence ID" value="XM_011133411.1"/>
</dbReference>
<reference evidence="5" key="1">
    <citation type="submission" date="2013-12" db="EMBL/GenBank/DDBJ databases">
        <authorList>
            <person name="Omoto C.K."/>
            <person name="Sibley D."/>
            <person name="Venepally P."/>
            <person name="Hadjithomas M."/>
            <person name="Karamycheva S."/>
            <person name="Brunk B."/>
            <person name="Roos D."/>
            <person name="Caler E."/>
            <person name="Lorenzi H."/>
        </authorList>
    </citation>
    <scope>NUCLEOTIDE SEQUENCE</scope>
</reference>
<dbReference type="VEuPathDB" id="CryptoDB:GNI_116260"/>
<dbReference type="EMBL" id="AFNH02000864">
    <property type="protein sequence ID" value="EZG55186.1"/>
    <property type="molecule type" value="Genomic_DNA"/>
</dbReference>
<dbReference type="Pfam" id="PF00227">
    <property type="entry name" value="Proteasome"/>
    <property type="match status" value="1"/>
</dbReference>
<evidence type="ECO:0000256" key="1">
    <source>
        <dbReference type="ARBA" id="ARBA00022942"/>
    </source>
</evidence>
<dbReference type="OrthoDB" id="431557at2759"/>
<protein>
    <recommendedName>
        <fullName evidence="3">Proteasome subunit alpha type</fullName>
    </recommendedName>
</protein>
<comment type="caution">
    <text evidence="5">The sequence shown here is derived from an EMBL/GenBank/DDBJ whole genome shotgun (WGS) entry which is preliminary data.</text>
</comment>
<feature type="domain" description="Proteasome alpha-type subunits" evidence="4">
    <location>
        <begin position="6"/>
        <end position="28"/>
    </location>
</feature>
<comment type="similarity">
    <text evidence="2 3">Belongs to the peptidase T1A family.</text>
</comment>
<dbReference type="InterPro" id="IPR029055">
    <property type="entry name" value="Ntn_hydrolases_N"/>
</dbReference>
<keyword evidence="1 2" id="KW-0647">Proteasome</keyword>
<dbReference type="GO" id="GO:0006511">
    <property type="term" value="P:ubiquitin-dependent protein catabolic process"/>
    <property type="evidence" value="ECO:0007669"/>
    <property type="project" value="InterPro"/>
</dbReference>
<dbReference type="SMART" id="SM00948">
    <property type="entry name" value="Proteasome_A_N"/>
    <property type="match status" value="1"/>
</dbReference>
<evidence type="ECO:0000313" key="5">
    <source>
        <dbReference type="EMBL" id="EZG55186.1"/>
    </source>
</evidence>
<evidence type="ECO:0000313" key="6">
    <source>
        <dbReference type="Proteomes" id="UP000019763"/>
    </source>
</evidence>
<evidence type="ECO:0000256" key="3">
    <source>
        <dbReference type="RuleBase" id="RU000551"/>
    </source>
</evidence>
<proteinExistence type="inferred from homology"/>
<dbReference type="SUPFAM" id="SSF56235">
    <property type="entry name" value="N-terminal nucleophile aminohydrolases (Ntn hydrolases)"/>
    <property type="match status" value="1"/>
</dbReference>
<dbReference type="Proteomes" id="UP000019763">
    <property type="component" value="Unassembled WGS sequence"/>
</dbReference>
<name>A0A023B2R6_GRENI</name>